<evidence type="ECO:0000256" key="6">
    <source>
        <dbReference type="ARBA" id="ARBA00022884"/>
    </source>
</evidence>
<comment type="catalytic activity">
    <reaction evidence="7">
        <text>RNA(n+1) + phosphate = RNA(n) + a ribonucleoside 5'-diphosphate</text>
        <dbReference type="Rhea" id="RHEA:22096"/>
        <dbReference type="Rhea" id="RHEA-COMP:14527"/>
        <dbReference type="Rhea" id="RHEA-COMP:17342"/>
        <dbReference type="ChEBI" id="CHEBI:43474"/>
        <dbReference type="ChEBI" id="CHEBI:57930"/>
        <dbReference type="ChEBI" id="CHEBI:140395"/>
        <dbReference type="EC" id="2.7.7.8"/>
    </reaction>
</comment>
<dbReference type="InterPro" id="IPR027408">
    <property type="entry name" value="PNPase/RNase_PH_dom_sf"/>
</dbReference>
<dbReference type="SUPFAM" id="SSF50249">
    <property type="entry name" value="Nucleic acid-binding proteins"/>
    <property type="match status" value="1"/>
</dbReference>
<dbReference type="InterPro" id="IPR015848">
    <property type="entry name" value="PNPase_PH_RNA-bd_bac/org-type"/>
</dbReference>
<accession>A0ABY5DZ49</accession>
<dbReference type="Gene3D" id="3.30.230.70">
    <property type="entry name" value="GHMP Kinase, N-terminal domain"/>
    <property type="match status" value="2"/>
</dbReference>
<dbReference type="CDD" id="cd02393">
    <property type="entry name" value="KH-I_PNPase"/>
    <property type="match status" value="1"/>
</dbReference>
<dbReference type="SUPFAM" id="SSF54791">
    <property type="entry name" value="Eukaryotic type KH-domain (KH-domain type I)"/>
    <property type="match status" value="1"/>
</dbReference>
<evidence type="ECO:0000256" key="4">
    <source>
        <dbReference type="ARBA" id="ARBA00022695"/>
    </source>
</evidence>
<comment type="subcellular location">
    <subcellularLocation>
        <location evidence="7">Cytoplasm</location>
    </subcellularLocation>
</comment>
<dbReference type="EMBL" id="CP100595">
    <property type="protein sequence ID" value="UTJ05207.1"/>
    <property type="molecule type" value="Genomic_DNA"/>
</dbReference>
<dbReference type="InterPro" id="IPR004087">
    <property type="entry name" value="KH_dom"/>
</dbReference>
<evidence type="ECO:0000256" key="3">
    <source>
        <dbReference type="ARBA" id="ARBA00022679"/>
    </source>
</evidence>
<dbReference type="RefSeq" id="WP_254575388.1">
    <property type="nucleotide sequence ID" value="NZ_CP100595.1"/>
</dbReference>
<dbReference type="Pfam" id="PF01138">
    <property type="entry name" value="RNase_PH"/>
    <property type="match status" value="2"/>
</dbReference>
<dbReference type="InterPro" id="IPR036345">
    <property type="entry name" value="ExoRNase_PH_dom2_sf"/>
</dbReference>
<dbReference type="InterPro" id="IPR004088">
    <property type="entry name" value="KH_dom_type_1"/>
</dbReference>
<dbReference type="PANTHER" id="PTHR11252:SF0">
    <property type="entry name" value="POLYRIBONUCLEOTIDE NUCLEOTIDYLTRANSFERASE 1, MITOCHONDRIAL"/>
    <property type="match status" value="1"/>
</dbReference>
<dbReference type="InterPro" id="IPR012162">
    <property type="entry name" value="PNPase"/>
</dbReference>
<dbReference type="PIRSF" id="PIRSF005499">
    <property type="entry name" value="PNPase"/>
    <property type="match status" value="1"/>
</dbReference>
<feature type="binding site" evidence="7">
    <location>
        <position position="512"/>
    </location>
    <ligand>
        <name>Mg(2+)</name>
        <dbReference type="ChEBI" id="CHEBI:18420"/>
    </ligand>
</feature>
<proteinExistence type="inferred from homology"/>
<evidence type="ECO:0000256" key="5">
    <source>
        <dbReference type="ARBA" id="ARBA00022842"/>
    </source>
</evidence>
<dbReference type="Gene3D" id="3.30.1370.10">
    <property type="entry name" value="K Homology domain, type 1"/>
    <property type="match status" value="1"/>
</dbReference>
<dbReference type="SMART" id="SM00322">
    <property type="entry name" value="KH"/>
    <property type="match status" value="1"/>
</dbReference>
<protein>
    <recommendedName>
        <fullName evidence="7">Polyribonucleotide nucleotidyltransferase</fullName>
        <ecNumber evidence="7">2.7.7.8</ecNumber>
    </recommendedName>
    <alternativeName>
        <fullName evidence="7">Polynucleotide phosphorylase</fullName>
        <shortName evidence="7">PNPase</shortName>
    </alternativeName>
</protein>
<feature type="domain" description="S1 motif" evidence="8">
    <location>
        <begin position="656"/>
        <end position="723"/>
    </location>
</feature>
<dbReference type="Pfam" id="PF03726">
    <property type="entry name" value="PNPase"/>
    <property type="match status" value="1"/>
</dbReference>
<dbReference type="Pfam" id="PF00575">
    <property type="entry name" value="S1"/>
    <property type="match status" value="1"/>
</dbReference>
<reference evidence="9" key="1">
    <citation type="submission" date="2022-07" db="EMBL/GenBank/DDBJ databases">
        <title>Arcobacter roscoffensis sp. nov., a marine bacterium isolated from coastal seawater collected from Roscoff, France.</title>
        <authorList>
            <person name="Pascual J."/>
            <person name="Lepeaux C."/>
            <person name="Methner A."/>
            <person name="Overmann J."/>
        </authorList>
    </citation>
    <scope>NUCLEOTIDE SEQUENCE</scope>
    <source>
        <strain evidence="9">ARW1-2F2</strain>
    </source>
</reference>
<dbReference type="NCBIfam" id="TIGR03591">
    <property type="entry name" value="polynuc_phos"/>
    <property type="match status" value="1"/>
</dbReference>
<evidence type="ECO:0000313" key="10">
    <source>
        <dbReference type="Proteomes" id="UP001060012"/>
    </source>
</evidence>
<keyword evidence="2 7" id="KW-0963">Cytoplasm</keyword>
<evidence type="ECO:0000256" key="7">
    <source>
        <dbReference type="HAMAP-Rule" id="MF_01595"/>
    </source>
</evidence>
<dbReference type="CDD" id="cd11364">
    <property type="entry name" value="RNase_PH_PNPase_2"/>
    <property type="match status" value="1"/>
</dbReference>
<evidence type="ECO:0000313" key="9">
    <source>
        <dbReference type="EMBL" id="UTJ05207.1"/>
    </source>
</evidence>
<dbReference type="InterPro" id="IPR003029">
    <property type="entry name" value="S1_domain"/>
</dbReference>
<keyword evidence="10" id="KW-1185">Reference proteome</keyword>
<dbReference type="SUPFAM" id="SSF55666">
    <property type="entry name" value="Ribonuclease PH domain 2-like"/>
    <property type="match status" value="2"/>
</dbReference>
<keyword evidence="7" id="KW-0479">Metal-binding</keyword>
<comment type="cofactor">
    <cofactor evidence="7">
        <name>Mg(2+)</name>
        <dbReference type="ChEBI" id="CHEBI:18420"/>
    </cofactor>
</comment>
<evidence type="ECO:0000256" key="1">
    <source>
        <dbReference type="ARBA" id="ARBA00007404"/>
    </source>
</evidence>
<dbReference type="PANTHER" id="PTHR11252">
    <property type="entry name" value="POLYRIBONUCLEOTIDE NUCLEOTIDYLTRANSFERASE"/>
    <property type="match status" value="1"/>
</dbReference>
<dbReference type="HAMAP" id="MF_01595">
    <property type="entry name" value="PNPase"/>
    <property type="match status" value="1"/>
</dbReference>
<name>A0ABY5DZ49_9BACT</name>
<dbReference type="Pfam" id="PF00013">
    <property type="entry name" value="KH_1"/>
    <property type="match status" value="1"/>
</dbReference>
<dbReference type="PROSITE" id="PS50084">
    <property type="entry name" value="KH_TYPE_1"/>
    <property type="match status" value="1"/>
</dbReference>
<dbReference type="InterPro" id="IPR036612">
    <property type="entry name" value="KH_dom_type_1_sf"/>
</dbReference>
<dbReference type="Pfam" id="PF03725">
    <property type="entry name" value="RNase_PH_C"/>
    <property type="match status" value="1"/>
</dbReference>
<dbReference type="InterPro" id="IPR012340">
    <property type="entry name" value="NA-bd_OB-fold"/>
</dbReference>
<keyword evidence="6 7" id="KW-0694">RNA-binding</keyword>
<evidence type="ECO:0000256" key="2">
    <source>
        <dbReference type="ARBA" id="ARBA00022490"/>
    </source>
</evidence>
<keyword evidence="5 7" id="KW-0460">Magnesium</keyword>
<dbReference type="GO" id="GO:0004654">
    <property type="term" value="F:polyribonucleotide nucleotidyltransferase activity"/>
    <property type="evidence" value="ECO:0007669"/>
    <property type="project" value="UniProtKB-EC"/>
</dbReference>
<dbReference type="EC" id="2.7.7.8" evidence="7"/>
<feature type="binding site" evidence="7">
    <location>
        <position position="506"/>
    </location>
    <ligand>
        <name>Mg(2+)</name>
        <dbReference type="ChEBI" id="CHEBI:18420"/>
    </ligand>
</feature>
<dbReference type="Proteomes" id="UP001060012">
    <property type="component" value="Chromosome"/>
</dbReference>
<dbReference type="InterPro" id="IPR015847">
    <property type="entry name" value="ExoRNase_PH_dom2"/>
</dbReference>
<dbReference type="InterPro" id="IPR001247">
    <property type="entry name" value="ExoRNase_PH_dom1"/>
</dbReference>
<dbReference type="PROSITE" id="PS50126">
    <property type="entry name" value="S1"/>
    <property type="match status" value="1"/>
</dbReference>
<comment type="function">
    <text evidence="7">Involved in mRNA degradation. Catalyzes the phosphorolysis of single-stranded polyribonucleotides processively in the 3'- to 5'-direction.</text>
</comment>
<gene>
    <name evidence="7" type="primary">pnp</name>
    <name evidence="9" type="ORF">NJU99_07965</name>
</gene>
<sequence length="725" mass="79246">MSTVCEFELNEKEEIFEFDKVAKQANGSVLAKLGKAVVLATVVSEFDNPVEEDFTPLTVQYVEKTYASAKLPGGFIKREAKPSEFETLTSRVIDRSLRPLFPKGYVYPTTITVMVLSADKDVDLQMLALNAANAALYTSNLPIKKSVCGVRIGKIEGEYVVNPTSTQLEDSSLDLYVAGSKDELLMIEMKSISSAQLVEVDIEAFTKVHNANEICEEELVEAIAVAQKALHEANKTYEDGFESVCKPLKEVELVKFTIDEEVIEYVRDNYSSNIKEAIKKLAKSERATELKDVAKLISQDENCLAKEIEYKVVYEAVSIVKRELVRDMIVKEKVRADGRGLKDVRPISIDTNILPSAHSSCLFTRGETQALVVGTIAGSKDGQMYEVLTEKSTSMENFMVHYNFPGFSVGEAKPMFGVGRRELGHGNLGKKALESTIDKDYTETVRLVSEILESNGSSSMATVCGGSLALKAAGVPISDLVAGVAMGMVVEGDEYSVLTDIMGLEDHDGDMDFKVAGTKDGITALQMDIKLGGIELSVLKEALLQAKEGREHILAIMEEAAEQIVPSEALPLVEQFAIDPSKMMVVIGKAGATIKEIIEKFSVAIDLDRNSGNVKVSGESKQNVLDACEHIKTISNNATSRKETKSINFEDLYKPEDILTGKVERIVDFGAFVSLPKGGEGLLHISKISKQRVNNVSDVFSVGDNVEIKVLNVKKDRIELSAASL</sequence>
<evidence type="ECO:0000259" key="8">
    <source>
        <dbReference type="PROSITE" id="PS50126"/>
    </source>
</evidence>
<keyword evidence="3 7" id="KW-0808">Transferase</keyword>
<keyword evidence="4 7" id="KW-0548">Nucleotidyltransferase</keyword>
<dbReference type="SMART" id="SM00316">
    <property type="entry name" value="S1"/>
    <property type="match status" value="1"/>
</dbReference>
<dbReference type="SUPFAM" id="SSF54211">
    <property type="entry name" value="Ribosomal protein S5 domain 2-like"/>
    <property type="match status" value="2"/>
</dbReference>
<comment type="similarity">
    <text evidence="1 7">Belongs to the polyribonucleotide nucleotidyltransferase family.</text>
</comment>
<dbReference type="Gene3D" id="2.40.50.140">
    <property type="entry name" value="Nucleic acid-binding proteins"/>
    <property type="match status" value="1"/>
</dbReference>
<dbReference type="NCBIfam" id="NF008805">
    <property type="entry name" value="PRK11824.1"/>
    <property type="match status" value="1"/>
</dbReference>
<dbReference type="InterPro" id="IPR020568">
    <property type="entry name" value="Ribosomal_Su5_D2-typ_SF"/>
</dbReference>
<organism evidence="9 10">
    <name type="scientific">Arcobacter roscoffensis</name>
    <dbReference type="NCBI Taxonomy" id="2961520"/>
    <lineage>
        <taxon>Bacteria</taxon>
        <taxon>Pseudomonadati</taxon>
        <taxon>Campylobacterota</taxon>
        <taxon>Epsilonproteobacteria</taxon>
        <taxon>Campylobacterales</taxon>
        <taxon>Arcobacteraceae</taxon>
        <taxon>Arcobacter</taxon>
    </lineage>
</organism>